<dbReference type="Gene3D" id="4.10.60.30">
    <property type="entry name" value="Nanos, RNA-binding domain"/>
    <property type="match status" value="1"/>
</dbReference>
<dbReference type="GO" id="GO:0008270">
    <property type="term" value="F:zinc ion binding"/>
    <property type="evidence" value="ECO:0007669"/>
    <property type="project" value="UniProtKB-KW"/>
</dbReference>
<dbReference type="GO" id="GO:0003723">
    <property type="term" value="F:RNA binding"/>
    <property type="evidence" value="ECO:0007669"/>
    <property type="project" value="UniProtKB-UniRule"/>
</dbReference>
<dbReference type="PROSITE" id="PS51522">
    <property type="entry name" value="ZF_NANOS"/>
    <property type="match status" value="1"/>
</dbReference>
<keyword evidence="5" id="KW-0862">Zinc</keyword>
<dbReference type="Proteomes" id="UP001519460">
    <property type="component" value="Unassembled WGS sequence"/>
</dbReference>
<comment type="similarity">
    <text evidence="8">Belongs to the nanos family.</text>
</comment>
<dbReference type="PANTHER" id="PTHR12887">
    <property type="entry name" value="NANOS PROTEIN"/>
    <property type="match status" value="1"/>
</dbReference>
<evidence type="ECO:0000256" key="1">
    <source>
        <dbReference type="ARBA" id="ARBA00004496"/>
    </source>
</evidence>
<evidence type="ECO:0000259" key="10">
    <source>
        <dbReference type="PROSITE" id="PS51522"/>
    </source>
</evidence>
<evidence type="ECO:0000313" key="11">
    <source>
        <dbReference type="EMBL" id="KAK7491916.1"/>
    </source>
</evidence>
<evidence type="ECO:0000256" key="3">
    <source>
        <dbReference type="ARBA" id="ARBA00022723"/>
    </source>
</evidence>
<evidence type="ECO:0000256" key="6">
    <source>
        <dbReference type="ARBA" id="ARBA00022845"/>
    </source>
</evidence>
<dbReference type="InterPro" id="IPR024161">
    <property type="entry name" value="Znf_nanos-typ"/>
</dbReference>
<keyword evidence="3" id="KW-0479">Metal-binding</keyword>
<gene>
    <name evidence="11" type="ORF">BaRGS_00016762</name>
</gene>
<comment type="caution">
    <text evidence="11">The sequence shown here is derived from an EMBL/GenBank/DDBJ whole genome shotgun (WGS) entry which is preliminary data.</text>
</comment>
<evidence type="ECO:0000256" key="8">
    <source>
        <dbReference type="PROSITE-ProRule" id="PRU00855"/>
    </source>
</evidence>
<keyword evidence="4 8" id="KW-0863">Zinc-finger</keyword>
<keyword evidence="7 8" id="KW-0694">RNA-binding</keyword>
<organism evidence="11 12">
    <name type="scientific">Batillaria attramentaria</name>
    <dbReference type="NCBI Taxonomy" id="370345"/>
    <lineage>
        <taxon>Eukaryota</taxon>
        <taxon>Metazoa</taxon>
        <taxon>Spiralia</taxon>
        <taxon>Lophotrochozoa</taxon>
        <taxon>Mollusca</taxon>
        <taxon>Gastropoda</taxon>
        <taxon>Caenogastropoda</taxon>
        <taxon>Sorbeoconcha</taxon>
        <taxon>Cerithioidea</taxon>
        <taxon>Batillariidae</taxon>
        <taxon>Batillaria</taxon>
    </lineage>
</organism>
<feature type="region of interest" description="Disordered" evidence="9">
    <location>
        <begin position="63"/>
        <end position="84"/>
    </location>
</feature>
<feature type="compositionally biased region" description="Low complexity" evidence="9">
    <location>
        <begin position="115"/>
        <end position="126"/>
    </location>
</feature>
<keyword evidence="6 8" id="KW-0810">Translation regulation</keyword>
<protein>
    <recommendedName>
        <fullName evidence="10">Nanos-type domain-containing protein</fullName>
    </recommendedName>
</protein>
<feature type="compositionally biased region" description="Pro residues" evidence="9">
    <location>
        <begin position="29"/>
        <end position="41"/>
    </location>
</feature>
<keyword evidence="2" id="KW-0963">Cytoplasm</keyword>
<feature type="compositionally biased region" description="Low complexity" evidence="9">
    <location>
        <begin position="64"/>
        <end position="74"/>
    </location>
</feature>
<reference evidence="11 12" key="1">
    <citation type="journal article" date="2023" name="Sci. Data">
        <title>Genome assembly of the Korean intertidal mud-creeper Batillaria attramentaria.</title>
        <authorList>
            <person name="Patra A.K."/>
            <person name="Ho P.T."/>
            <person name="Jun S."/>
            <person name="Lee S.J."/>
            <person name="Kim Y."/>
            <person name="Won Y.J."/>
        </authorList>
    </citation>
    <scope>NUCLEOTIDE SEQUENCE [LARGE SCALE GENOMIC DNA]</scope>
    <source>
        <strain evidence="11">Wonlab-2016</strain>
    </source>
</reference>
<keyword evidence="12" id="KW-1185">Reference proteome</keyword>
<comment type="subcellular location">
    <subcellularLocation>
        <location evidence="1">Cytoplasm</location>
    </subcellularLocation>
</comment>
<evidence type="ECO:0000256" key="4">
    <source>
        <dbReference type="ARBA" id="ARBA00022771"/>
    </source>
</evidence>
<accession>A0ABD0KY17</accession>
<sequence>MNSYTLFGDGPLNFVDMLFTPAMSSGEEPAPPPTQPSPWPPARAITKAATSSDTDMPYFPTFRPSTPVTTQQAPTSPPPTQHFGLVETDVPSARCRYIGGRVSTLSPVSEEGGRRSLSNSSGGSGDSVSRNFYCAFCKKNGETKEYYTTHKLKDPKGKVICPVLRAYTCPLCGQTGEWAHTESHCPLAGGGQSVVSSLRTRRTSCGARRPTHKKN</sequence>
<name>A0ABD0KY17_9CAEN</name>
<dbReference type="AlphaFoldDB" id="A0ABD0KY17"/>
<feature type="domain" description="Nanos-type" evidence="10">
    <location>
        <begin position="133"/>
        <end position="187"/>
    </location>
</feature>
<dbReference type="GO" id="GO:0005737">
    <property type="term" value="C:cytoplasm"/>
    <property type="evidence" value="ECO:0007669"/>
    <property type="project" value="UniProtKB-SubCell"/>
</dbReference>
<evidence type="ECO:0000256" key="2">
    <source>
        <dbReference type="ARBA" id="ARBA00022490"/>
    </source>
</evidence>
<feature type="region of interest" description="Disordered" evidence="9">
    <location>
        <begin position="23"/>
        <end position="43"/>
    </location>
</feature>
<dbReference type="InterPro" id="IPR038129">
    <property type="entry name" value="Nanos_sf"/>
</dbReference>
<evidence type="ECO:0000256" key="7">
    <source>
        <dbReference type="ARBA" id="ARBA00022884"/>
    </source>
</evidence>
<feature type="region of interest" description="Disordered" evidence="9">
    <location>
        <begin position="104"/>
        <end position="126"/>
    </location>
</feature>
<dbReference type="EMBL" id="JACVVK020000108">
    <property type="protein sequence ID" value="KAK7491916.1"/>
    <property type="molecule type" value="Genomic_DNA"/>
</dbReference>
<proteinExistence type="inferred from homology"/>
<dbReference type="Pfam" id="PF05741">
    <property type="entry name" value="zf-nanos"/>
    <property type="match status" value="1"/>
</dbReference>
<dbReference type="GO" id="GO:0006417">
    <property type="term" value="P:regulation of translation"/>
    <property type="evidence" value="ECO:0007669"/>
    <property type="project" value="UniProtKB-UniRule"/>
</dbReference>
<dbReference type="InterPro" id="IPR008705">
    <property type="entry name" value="Nanos/Xcar2"/>
</dbReference>
<evidence type="ECO:0000256" key="5">
    <source>
        <dbReference type="ARBA" id="ARBA00022833"/>
    </source>
</evidence>
<evidence type="ECO:0000313" key="12">
    <source>
        <dbReference type="Proteomes" id="UP001519460"/>
    </source>
</evidence>
<evidence type="ECO:0000256" key="9">
    <source>
        <dbReference type="SAM" id="MobiDB-lite"/>
    </source>
</evidence>